<sequence>MSPDKVFRIANIVALPPWILMAALPNWEYTALVVNSFAFPIGLSLLYTLYISLSFGKSKGNFRTLDGLASLFRNKNALLAGWIHYLAFDMLVGTYEWRDALSINLPQYLLIPALFFTLMFGPFGFVLYLLIRYLFLAF</sequence>
<dbReference type="RefSeq" id="WP_108976204.1">
    <property type="nucleotide sequence ID" value="NZ_BFBB01000004.1"/>
</dbReference>
<dbReference type="Proteomes" id="UP000245133">
    <property type="component" value="Unassembled WGS sequence"/>
</dbReference>
<organism evidence="2 3">
    <name type="scientific">Leptospira ryugenii</name>
    <dbReference type="NCBI Taxonomy" id="1917863"/>
    <lineage>
        <taxon>Bacteria</taxon>
        <taxon>Pseudomonadati</taxon>
        <taxon>Spirochaetota</taxon>
        <taxon>Spirochaetia</taxon>
        <taxon>Leptospirales</taxon>
        <taxon>Leptospiraceae</taxon>
        <taxon>Leptospira</taxon>
    </lineage>
</organism>
<comment type="caution">
    <text evidence="2">The sequence shown here is derived from an EMBL/GenBank/DDBJ whole genome shotgun (WGS) entry which is preliminary data.</text>
</comment>
<evidence type="ECO:0000313" key="2">
    <source>
        <dbReference type="EMBL" id="GBF50367.1"/>
    </source>
</evidence>
<evidence type="ECO:0000313" key="3">
    <source>
        <dbReference type="Proteomes" id="UP000245133"/>
    </source>
</evidence>
<dbReference type="AlphaFoldDB" id="A0A2P2E0F5"/>
<feature type="transmembrane region" description="Helical" evidence="1">
    <location>
        <begin position="77"/>
        <end position="97"/>
    </location>
</feature>
<gene>
    <name evidence="2" type="ORF">LPTSP4_18920</name>
</gene>
<feature type="transmembrane region" description="Helical" evidence="1">
    <location>
        <begin position="109"/>
        <end position="131"/>
    </location>
</feature>
<protein>
    <recommendedName>
        <fullName evidence="4">DUF4281 domain-containing protein</fullName>
    </recommendedName>
</protein>
<dbReference type="OrthoDB" id="345237at2"/>
<dbReference type="InterPro" id="IPR025461">
    <property type="entry name" value="ABA4-like"/>
</dbReference>
<name>A0A2P2E0F5_9LEPT</name>
<dbReference type="PANTHER" id="PTHR34543:SF1">
    <property type="entry name" value="PROTEIN ABA DEFICIENT 4, CHLOROPLASTIC"/>
    <property type="match status" value="1"/>
</dbReference>
<feature type="transmembrane region" description="Helical" evidence="1">
    <location>
        <begin position="7"/>
        <end position="25"/>
    </location>
</feature>
<dbReference type="Pfam" id="PF14108">
    <property type="entry name" value="ABA4-like"/>
    <property type="match status" value="1"/>
</dbReference>
<evidence type="ECO:0008006" key="4">
    <source>
        <dbReference type="Google" id="ProtNLM"/>
    </source>
</evidence>
<proteinExistence type="predicted"/>
<feature type="transmembrane region" description="Helical" evidence="1">
    <location>
        <begin position="37"/>
        <end position="56"/>
    </location>
</feature>
<keyword evidence="1" id="KW-0812">Transmembrane</keyword>
<dbReference type="EMBL" id="BFBB01000004">
    <property type="protein sequence ID" value="GBF50367.1"/>
    <property type="molecule type" value="Genomic_DNA"/>
</dbReference>
<evidence type="ECO:0000256" key="1">
    <source>
        <dbReference type="SAM" id="Phobius"/>
    </source>
</evidence>
<reference evidence="2 3" key="1">
    <citation type="submission" date="2018-02" db="EMBL/GenBank/DDBJ databases">
        <title>Novel Leptospira species isolated from soil and water in Japan.</title>
        <authorList>
            <person name="Nakao R."/>
            <person name="Masuzawa T."/>
        </authorList>
    </citation>
    <scope>NUCLEOTIDE SEQUENCE [LARGE SCALE GENOMIC DNA]</scope>
    <source>
        <strain evidence="2 3">YH101</strain>
    </source>
</reference>
<keyword evidence="3" id="KW-1185">Reference proteome</keyword>
<dbReference type="PANTHER" id="PTHR34543">
    <property type="entry name" value="PROTEIN ABA DEFICIENT 4, CHLOROPLASTIC"/>
    <property type="match status" value="1"/>
</dbReference>
<accession>A0A2P2E0F5</accession>
<keyword evidence="1" id="KW-0472">Membrane</keyword>
<keyword evidence="1" id="KW-1133">Transmembrane helix</keyword>